<dbReference type="Gene3D" id="1.10.10.10">
    <property type="entry name" value="Winged helix-like DNA-binding domain superfamily/Winged helix DNA-binding domain"/>
    <property type="match status" value="2"/>
</dbReference>
<dbReference type="NCBIfam" id="TIGR02937">
    <property type="entry name" value="sigma70-ECF"/>
    <property type="match status" value="1"/>
</dbReference>
<dbReference type="SUPFAM" id="SSF88659">
    <property type="entry name" value="Sigma3 and sigma4 domains of RNA polymerase sigma factors"/>
    <property type="match status" value="2"/>
</dbReference>
<evidence type="ECO:0000256" key="2">
    <source>
        <dbReference type="ARBA" id="ARBA00023082"/>
    </source>
</evidence>
<dbReference type="InterPro" id="IPR000943">
    <property type="entry name" value="RNA_pol_sigma70"/>
</dbReference>
<feature type="region of interest" description="Disordered" evidence="5">
    <location>
        <begin position="247"/>
        <end position="269"/>
    </location>
</feature>
<evidence type="ECO:0000259" key="6">
    <source>
        <dbReference type="PROSITE" id="PS00715"/>
    </source>
</evidence>
<dbReference type="PROSITE" id="PS00715">
    <property type="entry name" value="SIGMA70_1"/>
    <property type="match status" value="1"/>
</dbReference>
<evidence type="ECO:0000256" key="3">
    <source>
        <dbReference type="ARBA" id="ARBA00023125"/>
    </source>
</evidence>
<dbReference type="InterPro" id="IPR007630">
    <property type="entry name" value="RNA_pol_sigma70_r4"/>
</dbReference>
<dbReference type="GO" id="GO:0016987">
    <property type="term" value="F:sigma factor activity"/>
    <property type="evidence" value="ECO:0007669"/>
    <property type="project" value="UniProtKB-KW"/>
</dbReference>
<dbReference type="InterPro" id="IPR050239">
    <property type="entry name" value="Sigma-70_RNA_pol_init_factors"/>
</dbReference>
<protein>
    <submittedName>
        <fullName evidence="7">Sigma-70 family RNA polymerase sigma factor</fullName>
    </submittedName>
</protein>
<reference evidence="7 8" key="1">
    <citation type="submission" date="2019-11" db="EMBL/GenBank/DDBJ databases">
        <title>Characterisation of Fundicoccus ignavus gen. nov. sp. nov., a novel genus of the family Aerococcaceae isolated from bulk tank milk.</title>
        <authorList>
            <person name="Siebert A."/>
            <person name="Huptas C."/>
            <person name="Wenning M."/>
            <person name="Scherer S."/>
            <person name="Doll E.V."/>
        </authorList>
    </citation>
    <scope>NUCLEOTIDE SEQUENCE [LARGE SCALE GENOMIC DNA]</scope>
    <source>
        <strain evidence="7 8">DSM 109653</strain>
    </source>
</reference>
<dbReference type="InterPro" id="IPR013324">
    <property type="entry name" value="RNA_pol_sigma_r3/r4-like"/>
</dbReference>
<dbReference type="AlphaFoldDB" id="A0A844C5J3"/>
<evidence type="ECO:0000256" key="5">
    <source>
        <dbReference type="SAM" id="MobiDB-lite"/>
    </source>
</evidence>
<dbReference type="Pfam" id="PF04545">
    <property type="entry name" value="Sigma70_r4"/>
    <property type="match status" value="1"/>
</dbReference>
<dbReference type="InterPro" id="IPR007627">
    <property type="entry name" value="RNA_pol_sigma70_r2"/>
</dbReference>
<dbReference type="GO" id="GO:0006352">
    <property type="term" value="P:DNA-templated transcription initiation"/>
    <property type="evidence" value="ECO:0007669"/>
    <property type="project" value="InterPro"/>
</dbReference>
<feature type="domain" description="RNA polymerase sigma-70" evidence="6">
    <location>
        <begin position="354"/>
        <end position="367"/>
    </location>
</feature>
<dbReference type="PANTHER" id="PTHR30603:SF47">
    <property type="entry name" value="RNA POLYMERASE SIGMA FACTOR SIGD, CHLOROPLASTIC"/>
    <property type="match status" value="1"/>
</dbReference>
<evidence type="ECO:0000256" key="1">
    <source>
        <dbReference type="ARBA" id="ARBA00023015"/>
    </source>
</evidence>
<dbReference type="InterPro" id="IPR036388">
    <property type="entry name" value="WH-like_DNA-bd_sf"/>
</dbReference>
<evidence type="ECO:0000256" key="4">
    <source>
        <dbReference type="ARBA" id="ARBA00023163"/>
    </source>
</evidence>
<dbReference type="InterPro" id="IPR007624">
    <property type="entry name" value="RNA_pol_sigma70_r3"/>
</dbReference>
<proteinExistence type="predicted"/>
<accession>A0A844C5J3</accession>
<keyword evidence="4" id="KW-0804">Transcription</keyword>
<dbReference type="Pfam" id="PF04539">
    <property type="entry name" value="Sigma70_r3"/>
    <property type="match status" value="1"/>
</dbReference>
<dbReference type="EMBL" id="WJQR01000021">
    <property type="protein sequence ID" value="MRI82751.1"/>
    <property type="molecule type" value="Genomic_DNA"/>
</dbReference>
<dbReference type="PRINTS" id="PR00046">
    <property type="entry name" value="SIGMA70FCT"/>
</dbReference>
<evidence type="ECO:0000313" key="8">
    <source>
        <dbReference type="Proteomes" id="UP000469870"/>
    </source>
</evidence>
<dbReference type="Proteomes" id="UP000469870">
    <property type="component" value="Unassembled WGS sequence"/>
</dbReference>
<dbReference type="Pfam" id="PF04542">
    <property type="entry name" value="Sigma70_r2"/>
    <property type="match status" value="1"/>
</dbReference>
<dbReference type="CDD" id="cd06171">
    <property type="entry name" value="Sigma70_r4"/>
    <property type="match status" value="1"/>
</dbReference>
<organism evidence="7 8">
    <name type="scientific">Fundicoccus ignavus</name>
    <dbReference type="NCBI Taxonomy" id="2664442"/>
    <lineage>
        <taxon>Bacteria</taxon>
        <taxon>Bacillati</taxon>
        <taxon>Bacillota</taxon>
        <taxon>Bacilli</taxon>
        <taxon>Lactobacillales</taxon>
        <taxon>Aerococcaceae</taxon>
        <taxon>Fundicoccus</taxon>
    </lineage>
</organism>
<dbReference type="InterPro" id="IPR013325">
    <property type="entry name" value="RNA_pol_sigma_r2"/>
</dbReference>
<gene>
    <name evidence="7" type="ORF">GIY11_12125</name>
</gene>
<dbReference type="Gene3D" id="1.10.601.10">
    <property type="entry name" value="RNA Polymerase Primary Sigma Factor"/>
    <property type="match status" value="1"/>
</dbReference>
<keyword evidence="3" id="KW-0238">DNA-binding</keyword>
<keyword evidence="2" id="KW-0731">Sigma factor</keyword>
<name>A0A844C5J3_9LACT</name>
<dbReference type="SUPFAM" id="SSF88946">
    <property type="entry name" value="Sigma2 domain of RNA polymerase sigma factors"/>
    <property type="match status" value="1"/>
</dbReference>
<comment type="caution">
    <text evidence="7">The sequence shown here is derived from an EMBL/GenBank/DDBJ whole genome shotgun (WGS) entry which is preliminary data.</text>
</comment>
<evidence type="ECO:0000313" key="7">
    <source>
        <dbReference type="EMBL" id="MRI82751.1"/>
    </source>
</evidence>
<dbReference type="PANTHER" id="PTHR30603">
    <property type="entry name" value="RNA POLYMERASE SIGMA FACTOR RPO"/>
    <property type="match status" value="1"/>
</dbReference>
<keyword evidence="1" id="KW-0805">Transcription regulation</keyword>
<dbReference type="InterPro" id="IPR014284">
    <property type="entry name" value="RNA_pol_sigma-70_dom"/>
</dbReference>
<sequence>MMMMDYFNKLKEIIKDKIFRFPKNVDSRASDQEQDTLDLDIHNQETKLEENKLPEVNIKIVSDAIVMKQENKSAESLLEDKLLTQAEEQIVSTLDFYSTGKSASIPDKDSHLPVVFDQSDKQSIRDQTKPLPEEPQTLAVPLIKKRLDEIVIEPTQCTPDEMINKNTHSSSQIEVQPIKPINKEFVSHFYKDGKEYTLTMTNLTPRLNNNLEGGNPNRSAEPTLNVLLKETNKPTSMYVNGENNEMISQSQSHKPTNHPIDQDKKNDDPLSFLDEEFETDLDKIINSKDFIERGSTLFEVPDFKDNKDYLLDYQTGEGSSEEALEMLVYANKGLVAKEVSRYKSSASPAFSEDDMFQNGMIGLMTAAKKFDLNMEFEFSTYATHWIRQGITRGIMDNSNTIRVPVHMGELIKKVRRFERKSYSSFGVVDYDWIALELELPLEKVLEAIKVQNTFMANVSLDTPVGAEGGTVLGELIEDTRITDPSSFVIEESLQSIVLSLLDDLKPQEKDIIIKRFGLDGKGIRTLEAIGLDYNVTRERIRQIESKALRHLKNPSRSNKLKEYYEVY</sequence>
<dbReference type="GO" id="GO:0003677">
    <property type="term" value="F:DNA binding"/>
    <property type="evidence" value="ECO:0007669"/>
    <property type="project" value="UniProtKB-KW"/>
</dbReference>